<reference evidence="1 3" key="2">
    <citation type="journal article" date="2018" name="Plant J.">
        <title>The Physcomitrella patens chromosome-scale assembly reveals moss genome structure and evolution.</title>
        <authorList>
            <person name="Lang D."/>
            <person name="Ullrich K.K."/>
            <person name="Murat F."/>
            <person name="Fuchs J."/>
            <person name="Jenkins J."/>
            <person name="Haas F.B."/>
            <person name="Piednoel M."/>
            <person name="Gundlach H."/>
            <person name="Van Bel M."/>
            <person name="Meyberg R."/>
            <person name="Vives C."/>
            <person name="Morata J."/>
            <person name="Symeonidi A."/>
            <person name="Hiss M."/>
            <person name="Muchero W."/>
            <person name="Kamisugi Y."/>
            <person name="Saleh O."/>
            <person name="Blanc G."/>
            <person name="Decker E.L."/>
            <person name="van Gessel N."/>
            <person name="Grimwood J."/>
            <person name="Hayes R.D."/>
            <person name="Graham S.W."/>
            <person name="Gunter L.E."/>
            <person name="McDaniel S.F."/>
            <person name="Hoernstein S.N.W."/>
            <person name="Larsson A."/>
            <person name="Li F.W."/>
            <person name="Perroud P.F."/>
            <person name="Phillips J."/>
            <person name="Ranjan P."/>
            <person name="Rokshar D.S."/>
            <person name="Rothfels C.J."/>
            <person name="Schneider L."/>
            <person name="Shu S."/>
            <person name="Stevenson D.W."/>
            <person name="Thummler F."/>
            <person name="Tillich M."/>
            <person name="Villarreal Aguilar J.C."/>
            <person name="Widiez T."/>
            <person name="Wong G.K."/>
            <person name="Wymore A."/>
            <person name="Zhang Y."/>
            <person name="Zimmer A.D."/>
            <person name="Quatrano R.S."/>
            <person name="Mayer K.F.X."/>
            <person name="Goodstein D."/>
            <person name="Casacuberta J.M."/>
            <person name="Vandepoele K."/>
            <person name="Reski R."/>
            <person name="Cuming A.C."/>
            <person name="Tuskan G.A."/>
            <person name="Maumus F."/>
            <person name="Salse J."/>
            <person name="Schmutz J."/>
            <person name="Rensing S.A."/>
        </authorList>
    </citation>
    <scope>NUCLEOTIDE SEQUENCE [LARGE SCALE GENOMIC DNA]</scope>
    <source>
        <strain evidence="2 3">cv. Gransden 2004</strain>
    </source>
</reference>
<keyword evidence="3" id="KW-1185">Reference proteome</keyword>
<dbReference type="InParanoid" id="A0A2K1KT34"/>
<dbReference type="Gramene" id="Pp3c3_2850V3.1">
    <property type="protein sequence ID" value="PAC:32944748.CDS.1"/>
    <property type="gene ID" value="Pp3c3_2850"/>
</dbReference>
<evidence type="ECO:0000313" key="2">
    <source>
        <dbReference type="EnsemblPlants" id="PAC:32944748.CDS.1"/>
    </source>
</evidence>
<dbReference type="EMBL" id="ABEU02000003">
    <property type="protein sequence ID" value="PNR56938.1"/>
    <property type="molecule type" value="Genomic_DNA"/>
</dbReference>
<gene>
    <name evidence="1" type="ORF">PHYPA_003931</name>
</gene>
<name>A0A2K1KT34_PHYPA</name>
<dbReference type="Gramene" id="Pp3c3_2850V3.2">
    <property type="protein sequence ID" value="PAC:32944749.CDS.1"/>
    <property type="gene ID" value="Pp3c3_2850"/>
</dbReference>
<reference evidence="2" key="3">
    <citation type="submission" date="2020-12" db="UniProtKB">
        <authorList>
            <consortium name="EnsemblPlants"/>
        </authorList>
    </citation>
    <scope>IDENTIFICATION</scope>
</reference>
<evidence type="ECO:0000313" key="1">
    <source>
        <dbReference type="EMBL" id="PNR56938.1"/>
    </source>
</evidence>
<dbReference type="EnsemblPlants" id="Pp3c3_2850V3.2">
    <property type="protein sequence ID" value="PAC:32944749.CDS.1"/>
    <property type="gene ID" value="Pp3c3_2850"/>
</dbReference>
<accession>A0A2K1KT34</accession>
<dbReference type="EnsemblPlants" id="Pp3c3_2850V3.1">
    <property type="protein sequence ID" value="PAC:32944748.CDS.1"/>
    <property type="gene ID" value="Pp3c3_2850"/>
</dbReference>
<reference evidence="1 3" key="1">
    <citation type="journal article" date="2008" name="Science">
        <title>The Physcomitrella genome reveals evolutionary insights into the conquest of land by plants.</title>
        <authorList>
            <person name="Rensing S."/>
            <person name="Lang D."/>
            <person name="Zimmer A."/>
            <person name="Terry A."/>
            <person name="Salamov A."/>
            <person name="Shapiro H."/>
            <person name="Nishiyama T."/>
            <person name="Perroud P.-F."/>
            <person name="Lindquist E."/>
            <person name="Kamisugi Y."/>
            <person name="Tanahashi T."/>
            <person name="Sakakibara K."/>
            <person name="Fujita T."/>
            <person name="Oishi K."/>
            <person name="Shin-I T."/>
            <person name="Kuroki Y."/>
            <person name="Toyoda A."/>
            <person name="Suzuki Y."/>
            <person name="Hashimoto A."/>
            <person name="Yamaguchi K."/>
            <person name="Sugano A."/>
            <person name="Kohara Y."/>
            <person name="Fujiyama A."/>
            <person name="Anterola A."/>
            <person name="Aoki S."/>
            <person name="Ashton N."/>
            <person name="Barbazuk W.B."/>
            <person name="Barker E."/>
            <person name="Bennetzen J."/>
            <person name="Bezanilla M."/>
            <person name="Blankenship R."/>
            <person name="Cho S.H."/>
            <person name="Dutcher S."/>
            <person name="Estelle M."/>
            <person name="Fawcett J.A."/>
            <person name="Gundlach H."/>
            <person name="Hanada K."/>
            <person name="Heyl A."/>
            <person name="Hicks K.A."/>
            <person name="Hugh J."/>
            <person name="Lohr M."/>
            <person name="Mayer K."/>
            <person name="Melkozernov A."/>
            <person name="Murata T."/>
            <person name="Nelson D."/>
            <person name="Pils B."/>
            <person name="Prigge M."/>
            <person name="Reiss B."/>
            <person name="Renner T."/>
            <person name="Rombauts S."/>
            <person name="Rushton P."/>
            <person name="Sanderfoot A."/>
            <person name="Schween G."/>
            <person name="Shiu S.-H."/>
            <person name="Stueber K."/>
            <person name="Theodoulou F.L."/>
            <person name="Tu H."/>
            <person name="Van de Peer Y."/>
            <person name="Verrier P.J."/>
            <person name="Waters E."/>
            <person name="Wood A."/>
            <person name="Yang L."/>
            <person name="Cove D."/>
            <person name="Cuming A."/>
            <person name="Hasebe M."/>
            <person name="Lucas S."/>
            <person name="Mishler D.B."/>
            <person name="Reski R."/>
            <person name="Grigoriev I."/>
            <person name="Quatrano R.S."/>
            <person name="Boore J.L."/>
        </authorList>
    </citation>
    <scope>NUCLEOTIDE SEQUENCE [LARGE SCALE GENOMIC DNA]</scope>
    <source>
        <strain evidence="2 3">cv. Gransden 2004</strain>
    </source>
</reference>
<evidence type="ECO:0000313" key="3">
    <source>
        <dbReference type="Proteomes" id="UP000006727"/>
    </source>
</evidence>
<sequence>MQRFDTLNADPLYVSAIQSSGHLRSETGVENSVDQQVETESLADLMIQHKTSDAPSMKIEFITAFPSPCGDSSRPLRDIAGIVLCLQWCVSIISFLRFH</sequence>
<dbReference type="PaxDb" id="3218-PP1S1_492V6.1"/>
<dbReference type="Proteomes" id="UP000006727">
    <property type="component" value="Chromosome 3"/>
</dbReference>
<dbReference type="AlphaFoldDB" id="A0A2K1KT34"/>
<organism evidence="1">
    <name type="scientific">Physcomitrium patens</name>
    <name type="common">Spreading-leaved earth moss</name>
    <name type="synonym">Physcomitrella patens</name>
    <dbReference type="NCBI Taxonomy" id="3218"/>
    <lineage>
        <taxon>Eukaryota</taxon>
        <taxon>Viridiplantae</taxon>
        <taxon>Streptophyta</taxon>
        <taxon>Embryophyta</taxon>
        <taxon>Bryophyta</taxon>
        <taxon>Bryophytina</taxon>
        <taxon>Bryopsida</taxon>
        <taxon>Funariidae</taxon>
        <taxon>Funariales</taxon>
        <taxon>Funariaceae</taxon>
        <taxon>Physcomitrium</taxon>
    </lineage>
</organism>
<proteinExistence type="predicted"/>
<protein>
    <submittedName>
        <fullName evidence="1 2">Uncharacterized protein</fullName>
    </submittedName>
</protein>